<dbReference type="EMBL" id="KQ947429">
    <property type="protein sequence ID" value="KUJ10274.1"/>
    <property type="molecule type" value="Genomic_DNA"/>
</dbReference>
<accession>A0A132BEJ9</accession>
<reference evidence="2 3" key="1">
    <citation type="submission" date="2015-10" db="EMBL/GenBank/DDBJ databases">
        <title>Full genome of DAOMC 229536 Phialocephala scopiformis, a fungal endophyte of spruce producing the potent anti-insectan compound rugulosin.</title>
        <authorList>
            <consortium name="DOE Joint Genome Institute"/>
            <person name="Walker A.K."/>
            <person name="Frasz S.L."/>
            <person name="Seifert K.A."/>
            <person name="Miller J.D."/>
            <person name="Mondo S.J."/>
            <person name="Labutti K."/>
            <person name="Lipzen A."/>
            <person name="Dockter R."/>
            <person name="Kennedy M."/>
            <person name="Grigoriev I.V."/>
            <person name="Spatafora J.W."/>
        </authorList>
    </citation>
    <scope>NUCLEOTIDE SEQUENCE [LARGE SCALE GENOMIC DNA]</scope>
    <source>
        <strain evidence="2 3">CBS 120377</strain>
    </source>
</reference>
<feature type="compositionally biased region" description="Low complexity" evidence="1">
    <location>
        <begin position="62"/>
        <end position="77"/>
    </location>
</feature>
<dbReference type="GeneID" id="28832790"/>
<evidence type="ECO:0000313" key="3">
    <source>
        <dbReference type="Proteomes" id="UP000070700"/>
    </source>
</evidence>
<sequence length="200" mass="20566">MQQSPLNICPATGAGKNKRQCQPASSSPSQSELVSTSPSSSPPSSSPPSSSPPSSSPPSSTPPSSTTTSLPPLTTTSTSCTQMTTTVVCNRSGGNSACNTTSVCGNSFPPSSTQTYSPSSTTTSNEVVSTSLTLRYLPIGTPSCLPEADLGFDDVSANAAINDFCAKDVTVYARYPNMDPFMLYHDTGNGPNYAINITLS</sequence>
<dbReference type="AlphaFoldDB" id="A0A132BEJ9"/>
<evidence type="ECO:0000256" key="1">
    <source>
        <dbReference type="SAM" id="MobiDB-lite"/>
    </source>
</evidence>
<organism evidence="2 3">
    <name type="scientific">Mollisia scopiformis</name>
    <name type="common">Conifer needle endophyte fungus</name>
    <name type="synonym">Phialocephala scopiformis</name>
    <dbReference type="NCBI Taxonomy" id="149040"/>
    <lineage>
        <taxon>Eukaryota</taxon>
        <taxon>Fungi</taxon>
        <taxon>Dikarya</taxon>
        <taxon>Ascomycota</taxon>
        <taxon>Pezizomycotina</taxon>
        <taxon>Leotiomycetes</taxon>
        <taxon>Helotiales</taxon>
        <taxon>Mollisiaceae</taxon>
        <taxon>Mollisia</taxon>
    </lineage>
</organism>
<evidence type="ECO:0000313" key="2">
    <source>
        <dbReference type="EMBL" id="KUJ10274.1"/>
    </source>
</evidence>
<name>A0A132BEJ9_MOLSC</name>
<keyword evidence="3" id="KW-1185">Reference proteome</keyword>
<feature type="compositionally biased region" description="Pro residues" evidence="1">
    <location>
        <begin position="40"/>
        <end position="61"/>
    </location>
</feature>
<feature type="region of interest" description="Disordered" evidence="1">
    <location>
        <begin position="1"/>
        <end position="77"/>
    </location>
</feature>
<dbReference type="KEGG" id="psco:LY89DRAFT_787342"/>
<dbReference type="RefSeq" id="XP_018064629.1">
    <property type="nucleotide sequence ID" value="XM_018223064.1"/>
</dbReference>
<gene>
    <name evidence="2" type="ORF">LY89DRAFT_787342</name>
</gene>
<proteinExistence type="predicted"/>
<dbReference type="InParanoid" id="A0A132BEJ9"/>
<feature type="compositionally biased region" description="Low complexity" evidence="1">
    <location>
        <begin position="25"/>
        <end position="39"/>
    </location>
</feature>
<protein>
    <submittedName>
        <fullName evidence="2">Uncharacterized protein</fullName>
    </submittedName>
</protein>
<dbReference type="Proteomes" id="UP000070700">
    <property type="component" value="Unassembled WGS sequence"/>
</dbReference>